<comment type="caution">
    <text evidence="2">The sequence shown here is derived from an EMBL/GenBank/DDBJ whole genome shotgun (WGS) entry which is preliminary data.</text>
</comment>
<dbReference type="AlphaFoldDB" id="M3JTU4"/>
<dbReference type="EMBL" id="AOGT01002330">
    <property type="protein sequence ID" value="EMG45779.1"/>
    <property type="molecule type" value="Genomic_DNA"/>
</dbReference>
<dbReference type="Proteomes" id="UP000011777">
    <property type="component" value="Unassembled WGS sequence"/>
</dbReference>
<feature type="region of interest" description="Disordered" evidence="1">
    <location>
        <begin position="346"/>
        <end position="369"/>
    </location>
</feature>
<dbReference type="OMA" id="SFYKPWK"/>
<evidence type="ECO:0000313" key="2">
    <source>
        <dbReference type="EMBL" id="EMG45779.1"/>
    </source>
</evidence>
<protein>
    <recommendedName>
        <fullName evidence="4">Proteasome-interacting protein CIC1</fullName>
    </recommendedName>
</protein>
<feature type="compositionally biased region" description="Low complexity" evidence="1">
    <location>
        <begin position="16"/>
        <end position="25"/>
    </location>
</feature>
<sequence>MARTRSKGAVASPKASKVTKPSPKATKTKAAAKPKSKPSPKTKSSPEPVQDLSPVPEKVSDKAISELKKYIIRQKEEESNKSDKKLQLFEEDPEDAATLYLTIDSKKFFSPKPEFKPKTIKVTKSIHTPNVTTCLILRDELIKSDELLESLENDNELNITQIVPMQIIKTEYKNFEKRREFHAKYDVFLVDDAVLNIMPNALGKIFYESTKYPIPVRVTTSKNTKELSLVTLKNQVNKALSSTSYLPPTGHNVSVKIGTIDFDTKDLISNINDVVASLDINGIKSIHLKTRASPSLPLFYTDKLYNDEDVAKEEGEEEEKPESKKEQSAFERILLGLGDAETVAKVVGKKSKNSEGKKPSKGKVTKPKK</sequence>
<dbReference type="SUPFAM" id="SSF56808">
    <property type="entry name" value="Ribosomal protein L1"/>
    <property type="match status" value="1"/>
</dbReference>
<dbReference type="CDD" id="cd00403">
    <property type="entry name" value="Ribosomal_L1"/>
    <property type="match status" value="1"/>
</dbReference>
<feature type="region of interest" description="Disordered" evidence="1">
    <location>
        <begin position="1"/>
        <end position="60"/>
    </location>
</feature>
<dbReference type="eggNOG" id="KOG1685">
    <property type="taxonomic scope" value="Eukaryota"/>
</dbReference>
<dbReference type="OrthoDB" id="10251727at2759"/>
<feature type="non-terminal residue" evidence="2">
    <location>
        <position position="1"/>
    </location>
</feature>
<dbReference type="Pfam" id="PF00687">
    <property type="entry name" value="Ribosomal_L1"/>
    <property type="match status" value="1"/>
</dbReference>
<dbReference type="STRING" id="1245528.M3JTU4"/>
<dbReference type="InterPro" id="IPR016095">
    <property type="entry name" value="Ribosomal_uL1_3-a/b-sand"/>
</dbReference>
<feature type="compositionally biased region" description="Basic residues" evidence="1">
    <location>
        <begin position="359"/>
        <end position="369"/>
    </location>
</feature>
<organism evidence="2 3">
    <name type="scientific">Candida maltosa (strain Xu316)</name>
    <name type="common">Yeast</name>
    <dbReference type="NCBI Taxonomy" id="1245528"/>
    <lineage>
        <taxon>Eukaryota</taxon>
        <taxon>Fungi</taxon>
        <taxon>Dikarya</taxon>
        <taxon>Ascomycota</taxon>
        <taxon>Saccharomycotina</taxon>
        <taxon>Pichiomycetes</taxon>
        <taxon>Debaryomycetaceae</taxon>
        <taxon>Candida/Lodderomyces clade</taxon>
        <taxon>Candida</taxon>
    </lineage>
</organism>
<name>M3JTU4_CANMX</name>
<keyword evidence="3" id="KW-1185">Reference proteome</keyword>
<accession>M3JTU4</accession>
<evidence type="ECO:0000256" key="1">
    <source>
        <dbReference type="SAM" id="MobiDB-lite"/>
    </source>
</evidence>
<proteinExistence type="predicted"/>
<dbReference type="InterPro" id="IPR028364">
    <property type="entry name" value="Ribosomal_uL1/biogenesis"/>
</dbReference>
<reference evidence="2 3" key="1">
    <citation type="submission" date="2013-02" db="EMBL/GenBank/DDBJ databases">
        <title>Genome sequence of Candida maltosa Xu316, a potential industrial strain for xylitol and ethanol production.</title>
        <authorList>
            <person name="Yu J."/>
            <person name="Wang Q."/>
            <person name="Geng X."/>
            <person name="Bao W."/>
            <person name="He P."/>
            <person name="Cai J."/>
        </authorList>
    </citation>
    <scope>NUCLEOTIDE SEQUENCE [LARGE SCALE GENOMIC DNA]</scope>
    <source>
        <strain evidence="3">Xu316</strain>
    </source>
</reference>
<evidence type="ECO:0000313" key="3">
    <source>
        <dbReference type="Proteomes" id="UP000011777"/>
    </source>
</evidence>
<feature type="compositionally biased region" description="Basic residues" evidence="1">
    <location>
        <begin position="26"/>
        <end position="40"/>
    </location>
</feature>
<evidence type="ECO:0008006" key="4">
    <source>
        <dbReference type="Google" id="ProtNLM"/>
    </source>
</evidence>
<gene>
    <name evidence="2" type="ORF">G210_4020</name>
</gene>
<dbReference type="HOGENOM" id="CLU_049748_1_0_1"/>
<dbReference type="InterPro" id="IPR023674">
    <property type="entry name" value="Ribosomal_uL1-like"/>
</dbReference>
<dbReference type="Gene3D" id="3.40.50.790">
    <property type="match status" value="1"/>
</dbReference>